<name>A0AAP8MDI5_9GAMM</name>
<feature type="domain" description="AsmA" evidence="1">
    <location>
        <begin position="6"/>
        <end position="111"/>
    </location>
</feature>
<dbReference type="AlphaFoldDB" id="A0AAP8MDI5"/>
<dbReference type="Proteomes" id="UP000235162">
    <property type="component" value="Unassembled WGS sequence"/>
</dbReference>
<evidence type="ECO:0000313" key="3">
    <source>
        <dbReference type="Proteomes" id="UP000235162"/>
    </source>
</evidence>
<reference evidence="2 3" key="1">
    <citation type="submission" date="2018-01" db="EMBL/GenBank/DDBJ databases">
        <title>The draft genome sequence of Halioglobus japonicus S1-36.</title>
        <authorList>
            <person name="Du Z.-J."/>
            <person name="Shi M.-J."/>
        </authorList>
    </citation>
    <scope>NUCLEOTIDE SEQUENCE [LARGE SCALE GENOMIC DNA]</scope>
    <source>
        <strain evidence="2 3">S1-36</strain>
    </source>
</reference>
<dbReference type="EMBL" id="PKUR01000003">
    <property type="protein sequence ID" value="PLW85674.1"/>
    <property type="molecule type" value="Genomic_DNA"/>
</dbReference>
<dbReference type="PANTHER" id="PTHR30441:SF4">
    <property type="entry name" value="PROTEIN ASMA"/>
    <property type="match status" value="1"/>
</dbReference>
<dbReference type="GO" id="GO:0090313">
    <property type="term" value="P:regulation of protein targeting to membrane"/>
    <property type="evidence" value="ECO:0007669"/>
    <property type="project" value="TreeGrafter"/>
</dbReference>
<gene>
    <name evidence="2" type="ORF">C0029_13765</name>
</gene>
<dbReference type="InterPro" id="IPR007844">
    <property type="entry name" value="AsmA"/>
</dbReference>
<evidence type="ECO:0000313" key="2">
    <source>
        <dbReference type="EMBL" id="PLW85674.1"/>
    </source>
</evidence>
<keyword evidence="3" id="KW-1185">Reference proteome</keyword>
<dbReference type="GO" id="GO:0005886">
    <property type="term" value="C:plasma membrane"/>
    <property type="evidence" value="ECO:0007669"/>
    <property type="project" value="TreeGrafter"/>
</dbReference>
<dbReference type="PANTHER" id="PTHR30441">
    <property type="entry name" value="DUF748 DOMAIN-CONTAINING PROTEIN"/>
    <property type="match status" value="1"/>
</dbReference>
<evidence type="ECO:0000259" key="1">
    <source>
        <dbReference type="Pfam" id="PF05170"/>
    </source>
</evidence>
<organism evidence="2 3">
    <name type="scientific">Halioglobus japonicus</name>
    <dbReference type="NCBI Taxonomy" id="930805"/>
    <lineage>
        <taxon>Bacteria</taxon>
        <taxon>Pseudomonadati</taxon>
        <taxon>Pseudomonadota</taxon>
        <taxon>Gammaproteobacteria</taxon>
        <taxon>Cellvibrionales</taxon>
        <taxon>Halieaceae</taxon>
        <taxon>Halioglobus</taxon>
    </lineage>
</organism>
<dbReference type="InterPro" id="IPR052894">
    <property type="entry name" value="AsmA-related"/>
</dbReference>
<protein>
    <submittedName>
        <fullName evidence="2">AsmA family protein</fullName>
    </submittedName>
</protein>
<dbReference type="Pfam" id="PF05170">
    <property type="entry name" value="AsmA"/>
    <property type="match status" value="2"/>
</dbReference>
<sequence length="621" mass="66122">MSRVLLFLIAIPLILILAAAILIPIILDKDQVLSIASQKIEEQTGARLSVGGEVDLSIFPTLGVKLGQVALDMPGEEETSLAARELEIGVQFVPLLANEVVVDTVYLDGVVVKTVSAPAPAPVDTSKYSREELEEYYAKRTRAKEEAGQVASTQSTIAVPLALNVASLVVTDSRLETTEAGGETSVLEIVELRATDLNLDNRPIPLSATLRMPGDTPMTVTAKGDIAVDQTTQIATLTDMAISVEGALAETVELTTSGSVEINNEIADLTLDMSIADTRANGKVRYASFESPQIDAKLSLNEFTPALLALAGTDAAAAEQTSTDEPGDTAIPVEAIRAMDTRAALTIDRVEWDPHVVTNLKAKLRVMKGMAYLSSVTGEVHGGKLDMKASLNAKNPVARVNTEGKLTQIDIAQVLESVESQPIATGKVDLNWKLNGQGNVSSAVTNTLKGPINLTASDTVLKDMSVEQMMCDAIALVNQESLTATFPTDTPVDTLSIKIQMAKGQANLKPLKAELSEISLNGTGYFALETMSFDATFKARVKPGLEKIDPACRVNERITSVKWPVNCAGDITGEPGNWCSVDTGEIIADLAENELKRKAAKEVEDRFGEDAGKLLKGLLGN</sequence>
<accession>A0AAP8MDI5</accession>
<comment type="caution">
    <text evidence="2">The sequence shown here is derived from an EMBL/GenBank/DDBJ whole genome shotgun (WGS) entry which is preliminary data.</text>
</comment>
<proteinExistence type="predicted"/>
<dbReference type="KEGG" id="hja:BST95_05200"/>
<feature type="domain" description="AsmA" evidence="1">
    <location>
        <begin position="241"/>
        <end position="510"/>
    </location>
</feature>
<dbReference type="RefSeq" id="WP_084198430.1">
    <property type="nucleotide sequence ID" value="NZ_BMYL01000003.1"/>
</dbReference>